<protein>
    <submittedName>
        <fullName evidence="1">Uncharacterized protein</fullName>
    </submittedName>
</protein>
<proteinExistence type="predicted"/>
<accession>A0A7S4D0N1</accession>
<gene>
    <name evidence="1" type="ORF">EGYM00163_LOCUS22498</name>
</gene>
<reference evidence="1" key="1">
    <citation type="submission" date="2021-01" db="EMBL/GenBank/DDBJ databases">
        <authorList>
            <person name="Corre E."/>
            <person name="Pelletier E."/>
            <person name="Niang G."/>
            <person name="Scheremetjew M."/>
            <person name="Finn R."/>
            <person name="Kale V."/>
            <person name="Holt S."/>
            <person name="Cochrane G."/>
            <person name="Meng A."/>
            <person name="Brown T."/>
            <person name="Cohen L."/>
        </authorList>
    </citation>
    <scope>NUCLEOTIDE SEQUENCE</scope>
    <source>
        <strain evidence="1">CCMP1594</strain>
    </source>
</reference>
<sequence length="110" mass="12110">MSHAHVVCDVCGAPSLGPKGQRFRMFSDVRRCAFAVANGFKKVESGTPPLPPSSKPYIFNRNCLHLNPLGNHQKTLLRCICHRFFNYPCTARSDLLSFKPLPHLGGGGLC</sequence>
<dbReference type="AlphaFoldDB" id="A0A7S4D0N1"/>
<organism evidence="1">
    <name type="scientific">Eutreptiella gymnastica</name>
    <dbReference type="NCBI Taxonomy" id="73025"/>
    <lineage>
        <taxon>Eukaryota</taxon>
        <taxon>Discoba</taxon>
        <taxon>Euglenozoa</taxon>
        <taxon>Euglenida</taxon>
        <taxon>Spirocuta</taxon>
        <taxon>Euglenophyceae</taxon>
        <taxon>Eutreptiales</taxon>
        <taxon>Eutreptiaceae</taxon>
        <taxon>Eutreptiella</taxon>
    </lineage>
</organism>
<name>A0A7S4D0N1_9EUGL</name>
<evidence type="ECO:0000313" key="1">
    <source>
        <dbReference type="EMBL" id="CAE0811350.1"/>
    </source>
</evidence>
<dbReference type="EMBL" id="HBJA01063701">
    <property type="protein sequence ID" value="CAE0811350.1"/>
    <property type="molecule type" value="Transcribed_RNA"/>
</dbReference>